<gene>
    <name evidence="1" type="ORF">COV95_00210</name>
</gene>
<sequence>MKFACSENCKLSEQRISDARDNLKKTLDFLQKGADDKKYSSPYSFLAPLRDKEIFEEVVALSEEKRGKNLKIVFLAGIGGANLAAKASLNALGYDGGIRIIFFDTLSAVMPETFKKEISNIDNADEFLALIVSKSGETIETITNAQLITSLLEEKFGDISSRVVFITQKDTRLWKEGENYGASLLSVPESV</sequence>
<evidence type="ECO:0000313" key="2">
    <source>
        <dbReference type="Proteomes" id="UP000229834"/>
    </source>
</evidence>
<dbReference type="GO" id="GO:0004347">
    <property type="term" value="F:glucose-6-phosphate isomerase activity"/>
    <property type="evidence" value="ECO:0007669"/>
    <property type="project" value="InterPro"/>
</dbReference>
<dbReference type="InterPro" id="IPR046348">
    <property type="entry name" value="SIS_dom_sf"/>
</dbReference>
<evidence type="ECO:0008006" key="3">
    <source>
        <dbReference type="Google" id="ProtNLM"/>
    </source>
</evidence>
<reference evidence="1 2" key="1">
    <citation type="submission" date="2017-09" db="EMBL/GenBank/DDBJ databases">
        <title>Depth-based differentiation of microbial function through sediment-hosted aquifers and enrichment of novel symbionts in the deep terrestrial subsurface.</title>
        <authorList>
            <person name="Probst A.J."/>
            <person name="Ladd B."/>
            <person name="Jarett J.K."/>
            <person name="Geller-Mcgrath D.E."/>
            <person name="Sieber C.M."/>
            <person name="Emerson J.B."/>
            <person name="Anantharaman K."/>
            <person name="Thomas B.C."/>
            <person name="Malmstrom R."/>
            <person name="Stieglmeier M."/>
            <person name="Klingl A."/>
            <person name="Woyke T."/>
            <person name="Ryan C.M."/>
            <person name="Banfield J.F."/>
        </authorList>
    </citation>
    <scope>NUCLEOTIDE SEQUENCE [LARGE SCALE GENOMIC DNA]</scope>
    <source>
        <strain evidence="1">CG11_big_fil_rev_8_21_14_0_20_40_24</strain>
    </source>
</reference>
<accession>A0A2H0K7D1</accession>
<dbReference type="GO" id="GO:0006096">
    <property type="term" value="P:glycolytic process"/>
    <property type="evidence" value="ECO:0007669"/>
    <property type="project" value="InterPro"/>
</dbReference>
<organism evidence="1 2">
    <name type="scientific">Candidatus Zambryskibacteria bacterium CG11_big_fil_rev_8_21_14_0_20_40_24</name>
    <dbReference type="NCBI Taxonomy" id="1975116"/>
    <lineage>
        <taxon>Bacteria</taxon>
        <taxon>Candidatus Zambryskiibacteriota</taxon>
    </lineage>
</organism>
<dbReference type="PROSITE" id="PS51463">
    <property type="entry name" value="P_GLUCOSE_ISOMERASE_3"/>
    <property type="match status" value="1"/>
</dbReference>
<dbReference type="GO" id="GO:0097367">
    <property type="term" value="F:carbohydrate derivative binding"/>
    <property type="evidence" value="ECO:0007669"/>
    <property type="project" value="InterPro"/>
</dbReference>
<feature type="non-terminal residue" evidence="1">
    <location>
        <position position="191"/>
    </location>
</feature>
<evidence type="ECO:0000313" key="1">
    <source>
        <dbReference type="EMBL" id="PIQ67156.1"/>
    </source>
</evidence>
<protein>
    <recommendedName>
        <fullName evidence="3">Glucose-6-phosphate isomerase</fullName>
    </recommendedName>
</protein>
<dbReference type="GO" id="GO:0006094">
    <property type="term" value="P:gluconeogenesis"/>
    <property type="evidence" value="ECO:0007669"/>
    <property type="project" value="InterPro"/>
</dbReference>
<name>A0A2H0K7D1_9BACT</name>
<dbReference type="Gene3D" id="3.40.50.10490">
    <property type="entry name" value="Glucose-6-phosphate isomerase like protein, domain 1"/>
    <property type="match status" value="1"/>
</dbReference>
<dbReference type="SUPFAM" id="SSF53697">
    <property type="entry name" value="SIS domain"/>
    <property type="match status" value="1"/>
</dbReference>
<dbReference type="AlphaFoldDB" id="A0A2H0K7D1"/>
<dbReference type="InterPro" id="IPR001672">
    <property type="entry name" value="G6P_Isomerase"/>
</dbReference>
<comment type="caution">
    <text evidence="1">The sequence shown here is derived from an EMBL/GenBank/DDBJ whole genome shotgun (WGS) entry which is preliminary data.</text>
</comment>
<dbReference type="Proteomes" id="UP000229834">
    <property type="component" value="Unassembled WGS sequence"/>
</dbReference>
<dbReference type="Pfam" id="PF00342">
    <property type="entry name" value="PGI"/>
    <property type="match status" value="1"/>
</dbReference>
<dbReference type="EMBL" id="PCVC01000007">
    <property type="protein sequence ID" value="PIQ67156.1"/>
    <property type="molecule type" value="Genomic_DNA"/>
</dbReference>
<proteinExistence type="predicted"/>